<keyword evidence="3" id="KW-1185">Reference proteome</keyword>
<keyword evidence="1" id="KW-0472">Membrane</keyword>
<evidence type="ECO:0008006" key="4">
    <source>
        <dbReference type="Google" id="ProtNLM"/>
    </source>
</evidence>
<dbReference type="InterPro" id="IPR052534">
    <property type="entry name" value="Extracell_DNA_Util/SecSys_Comp"/>
</dbReference>
<proteinExistence type="predicted"/>
<gene>
    <name evidence="2" type="ORF">BT1A1_2367</name>
</gene>
<accession>A0A090IWU8</accession>
<organism evidence="2 3">
    <name type="scientific">Caldibacillus thermoamylovorans</name>
    <dbReference type="NCBI Taxonomy" id="35841"/>
    <lineage>
        <taxon>Bacteria</taxon>
        <taxon>Bacillati</taxon>
        <taxon>Bacillota</taxon>
        <taxon>Bacilli</taxon>
        <taxon>Bacillales</taxon>
        <taxon>Bacillaceae</taxon>
        <taxon>Caldibacillus</taxon>
    </lineage>
</organism>
<feature type="transmembrane region" description="Helical" evidence="1">
    <location>
        <begin position="20"/>
        <end position="41"/>
    </location>
</feature>
<name>A0A090IWU8_9BACI</name>
<dbReference type="RefSeq" id="WP_034771454.1">
    <property type="nucleotide sequence ID" value="NZ_CCRF01000066.1"/>
</dbReference>
<protein>
    <recommendedName>
        <fullName evidence="4">Fimbrial assembly family protein</fullName>
    </recommendedName>
</protein>
<sequence length="197" mass="22297">MIPEINLLPEKDRVSQRSMFIVLAISMIWVFLLIFMVIQYFQIKGDIAVFQSKEEMLTAQKAGLEKQTEDATNVVGYPEAVAYIEKYTVPTSNVIKELIHLLPNDKSYLSNYSYDGNNVTIQTQFESLDMVASYVSKLNGSKFFTDVKVDSISTFSLEESEDNAEEVNFKEMPRYDVNMSIVINLSSLLQAGGEADE</sequence>
<dbReference type="InterPro" id="IPR007813">
    <property type="entry name" value="PilN"/>
</dbReference>
<dbReference type="AlphaFoldDB" id="A0A090IWU8"/>
<dbReference type="EMBL" id="CCRF01000066">
    <property type="protein sequence ID" value="CEE02187.1"/>
    <property type="molecule type" value="Genomic_DNA"/>
</dbReference>
<keyword evidence="1" id="KW-0812">Transmembrane</keyword>
<reference evidence="2 3" key="1">
    <citation type="submission" date="2014-07" db="EMBL/GenBank/DDBJ databases">
        <authorList>
            <person name="Wibberg Daniel"/>
        </authorList>
    </citation>
    <scope>NUCLEOTIDE SEQUENCE [LARGE SCALE GENOMIC DNA]</scope>
</reference>
<dbReference type="PANTHER" id="PTHR40278:SF1">
    <property type="entry name" value="DNA UTILIZATION PROTEIN HOFN"/>
    <property type="match status" value="1"/>
</dbReference>
<evidence type="ECO:0000313" key="2">
    <source>
        <dbReference type="EMBL" id="CEE02187.1"/>
    </source>
</evidence>
<keyword evidence="1" id="KW-1133">Transmembrane helix</keyword>
<dbReference type="Proteomes" id="UP000040576">
    <property type="component" value="Unassembled WGS sequence"/>
</dbReference>
<evidence type="ECO:0000256" key="1">
    <source>
        <dbReference type="SAM" id="Phobius"/>
    </source>
</evidence>
<dbReference type="Pfam" id="PF05137">
    <property type="entry name" value="PilN"/>
    <property type="match status" value="1"/>
</dbReference>
<dbReference type="PANTHER" id="PTHR40278">
    <property type="entry name" value="DNA UTILIZATION PROTEIN HOFN"/>
    <property type="match status" value="1"/>
</dbReference>
<evidence type="ECO:0000313" key="3">
    <source>
        <dbReference type="Proteomes" id="UP000040576"/>
    </source>
</evidence>